<dbReference type="SUPFAM" id="SSF109640">
    <property type="entry name" value="KRAB domain (Kruppel-associated box)"/>
    <property type="match status" value="1"/>
</dbReference>
<dbReference type="InterPro" id="IPR050169">
    <property type="entry name" value="Krueppel_C2H2_ZnF"/>
</dbReference>
<dbReference type="Proteomes" id="UP000585614">
    <property type="component" value="Unassembled WGS sequence"/>
</dbReference>
<sequence>MEASEATIDLAQVPVTFKDVLVTFTQEEWELLDLAQRTLYWKVMLETCRLLLSLGYPVPEAELAHLLEPRQKLWTEKRGLSQSTCPVSGPAIQEVEKVRNNLEQALCLHQSPYPAIPSSAHSTSPTSPESVPSLSPIASTLVQLSPRVVSA</sequence>
<dbReference type="CDD" id="cd07765">
    <property type="entry name" value="KRAB_A-box"/>
    <property type="match status" value="1"/>
</dbReference>
<protein>
    <recommendedName>
        <fullName evidence="1">KRAB domain-containing protein</fullName>
    </recommendedName>
</protein>
<organism evidence="2 3">
    <name type="scientific">Rhinolophus ferrumequinum</name>
    <name type="common">Greater horseshoe bat</name>
    <dbReference type="NCBI Taxonomy" id="59479"/>
    <lineage>
        <taxon>Eukaryota</taxon>
        <taxon>Metazoa</taxon>
        <taxon>Chordata</taxon>
        <taxon>Craniata</taxon>
        <taxon>Vertebrata</taxon>
        <taxon>Euteleostomi</taxon>
        <taxon>Mammalia</taxon>
        <taxon>Eutheria</taxon>
        <taxon>Laurasiatheria</taxon>
        <taxon>Chiroptera</taxon>
        <taxon>Yinpterochiroptera</taxon>
        <taxon>Rhinolophoidea</taxon>
        <taxon>Rhinolophidae</taxon>
        <taxon>Rhinolophinae</taxon>
        <taxon>Rhinolophus</taxon>
    </lineage>
</organism>
<accession>A0A7J7SIX6</accession>
<feature type="domain" description="KRAB" evidence="1">
    <location>
        <begin position="15"/>
        <end position="86"/>
    </location>
</feature>
<evidence type="ECO:0000313" key="3">
    <source>
        <dbReference type="Proteomes" id="UP000585614"/>
    </source>
</evidence>
<dbReference type="PANTHER" id="PTHR23232:SF157">
    <property type="entry name" value="ZINC FINGER PROTEIN 525"/>
    <property type="match status" value="1"/>
</dbReference>
<name>A0A7J7SIX6_RHIFE</name>
<proteinExistence type="predicted"/>
<dbReference type="Pfam" id="PF01352">
    <property type="entry name" value="KRAB"/>
    <property type="match status" value="1"/>
</dbReference>
<dbReference type="InterPro" id="IPR001909">
    <property type="entry name" value="KRAB"/>
</dbReference>
<evidence type="ECO:0000259" key="1">
    <source>
        <dbReference type="PROSITE" id="PS50805"/>
    </source>
</evidence>
<dbReference type="EMBL" id="JACAGC010000022">
    <property type="protein sequence ID" value="KAF6288371.1"/>
    <property type="molecule type" value="Genomic_DNA"/>
</dbReference>
<gene>
    <name evidence="2" type="ORF">mRhiFer1_009106</name>
</gene>
<dbReference type="PANTHER" id="PTHR23232">
    <property type="entry name" value="KRAB DOMAIN C2H2 ZINC FINGER"/>
    <property type="match status" value="1"/>
</dbReference>
<dbReference type="PROSITE" id="PS50805">
    <property type="entry name" value="KRAB"/>
    <property type="match status" value="1"/>
</dbReference>
<reference evidence="2 3" key="1">
    <citation type="journal article" date="2020" name="Nature">
        <title>Six reference-quality genomes reveal evolution of bat adaptations.</title>
        <authorList>
            <person name="Jebb D."/>
            <person name="Huang Z."/>
            <person name="Pippel M."/>
            <person name="Hughes G.M."/>
            <person name="Lavrichenko K."/>
            <person name="Devanna P."/>
            <person name="Winkler S."/>
            <person name="Jermiin L.S."/>
            <person name="Skirmuntt E.C."/>
            <person name="Katzourakis A."/>
            <person name="Burkitt-Gray L."/>
            <person name="Ray D.A."/>
            <person name="Sullivan K.A.M."/>
            <person name="Roscito J.G."/>
            <person name="Kirilenko B.M."/>
            <person name="Davalos L.M."/>
            <person name="Corthals A.P."/>
            <person name="Power M.L."/>
            <person name="Jones G."/>
            <person name="Ransome R.D."/>
            <person name="Dechmann D.K.N."/>
            <person name="Locatelli A.G."/>
            <person name="Puechmaille S.J."/>
            <person name="Fedrigo O."/>
            <person name="Jarvis E.D."/>
            <person name="Hiller M."/>
            <person name="Vernes S.C."/>
            <person name="Myers E.W."/>
            <person name="Teeling E.C."/>
        </authorList>
    </citation>
    <scope>NUCLEOTIDE SEQUENCE [LARGE SCALE GENOMIC DNA]</scope>
    <source>
        <strain evidence="2">MRhiFer1</strain>
        <tissue evidence="2">Lung</tissue>
    </source>
</reference>
<dbReference type="Gene3D" id="6.10.140.140">
    <property type="match status" value="1"/>
</dbReference>
<evidence type="ECO:0000313" key="2">
    <source>
        <dbReference type="EMBL" id="KAF6288371.1"/>
    </source>
</evidence>
<dbReference type="GO" id="GO:0006355">
    <property type="term" value="P:regulation of DNA-templated transcription"/>
    <property type="evidence" value="ECO:0007669"/>
    <property type="project" value="InterPro"/>
</dbReference>
<dbReference type="AlphaFoldDB" id="A0A7J7SIX6"/>
<comment type="caution">
    <text evidence="2">The sequence shown here is derived from an EMBL/GenBank/DDBJ whole genome shotgun (WGS) entry which is preliminary data.</text>
</comment>
<dbReference type="SMART" id="SM00349">
    <property type="entry name" value="KRAB"/>
    <property type="match status" value="1"/>
</dbReference>
<dbReference type="InterPro" id="IPR036051">
    <property type="entry name" value="KRAB_dom_sf"/>
</dbReference>